<dbReference type="InterPro" id="IPR012349">
    <property type="entry name" value="Split_barrel_FMN-bd"/>
</dbReference>
<keyword evidence="6" id="KW-0560">Oxidoreductase</keyword>
<dbReference type="Gene3D" id="3.40.50.360">
    <property type="match status" value="1"/>
</dbReference>
<protein>
    <submittedName>
        <fullName evidence="9">Flavin reductase domain protein FMN-binding</fullName>
    </submittedName>
</protein>
<sequence length="593" mass="65921">MAKSPAFSELLCSPHYFKKMYNSKARDVQVFLIGNDTKVLRSRTWDRLKFEVEYSLQRGTTANSYLIEADQVAIIDPPGESFTANYLKSLEDRLDFNNLKYVILGHFNANRGATIKALLEKAPQITWVCSNPATLALRESFPELTLNILTVKSEEKLNLGRGHELQLITAPTPRWPDGLLTYDPCTKILFTDKFFGAHVCGDQVFDEGWSVYNEDRRFYYDCLHAAQPKKILSILDKIAELSPIEFYATGHGPLVRYGMNELTNLYRQWSEKQKSQDLNVALLYASAYGNTASIANAIARGLTRSGVAVELINCEHAKSTEIQTSVEKCDGFIIGSPTLGGHAPTQIQTALGIILNTASTNKLAGVFGSFGWSGEAVDLIADKLKDAGYKFGFEPIRVKFKPTDITLQTCEETAIDFAQMLRRDQKRRALKSTSQSASADRTAQAVGRLVGSLCVVSCRRGDVVSGMLASWVSQATFTPPGLTVAVARDRAMESMTHIGDRFVLNILDEGKQLRKHFMKKFAPGEDRFASLSTTEASNGCLILNDALAYLECEVKNRMECGDHWVIYAQVQNGKLLNNEGVTAVHYRKTGTFY</sequence>
<feature type="domain" description="Flavodoxin-like" evidence="8">
    <location>
        <begin position="280"/>
        <end position="418"/>
    </location>
</feature>
<evidence type="ECO:0000256" key="6">
    <source>
        <dbReference type="ARBA" id="ARBA00023002"/>
    </source>
</evidence>
<dbReference type="Pfam" id="PF00258">
    <property type="entry name" value="Flavodoxin_1"/>
    <property type="match status" value="1"/>
</dbReference>
<evidence type="ECO:0000313" key="9">
    <source>
        <dbReference type="EMBL" id="EDZ93371.1"/>
    </source>
</evidence>
<gene>
    <name evidence="9" type="ORF">AmaxDRAFT_3886</name>
</gene>
<evidence type="ECO:0000256" key="3">
    <source>
        <dbReference type="ARBA" id="ARBA00007121"/>
    </source>
</evidence>
<keyword evidence="10" id="KW-1185">Reference proteome</keyword>
<evidence type="ECO:0000256" key="1">
    <source>
        <dbReference type="ARBA" id="ARBA00001962"/>
    </source>
</evidence>
<dbReference type="InterPro" id="IPR001279">
    <property type="entry name" value="Metallo-B-lactamas"/>
</dbReference>
<evidence type="ECO:0000256" key="2">
    <source>
        <dbReference type="ARBA" id="ARBA00006098"/>
    </source>
</evidence>
<evidence type="ECO:0000256" key="5">
    <source>
        <dbReference type="ARBA" id="ARBA00022982"/>
    </source>
</evidence>
<dbReference type="InterPro" id="IPR029039">
    <property type="entry name" value="Flavoprotein-like_sf"/>
</dbReference>
<comment type="caution">
    <text evidence="9">The sequence shown here is derived from an EMBL/GenBank/DDBJ whole genome shotgun (WGS) entry which is preliminary data.</text>
</comment>
<dbReference type="CDD" id="cd07709">
    <property type="entry name" value="flavodiiron_proteins_MBL-fold"/>
    <property type="match status" value="1"/>
</dbReference>
<dbReference type="EMBL" id="ABYK01000033">
    <property type="protein sequence ID" value="EDZ93371.1"/>
    <property type="molecule type" value="Genomic_DNA"/>
</dbReference>
<reference evidence="9 10" key="1">
    <citation type="journal article" date="2011" name="Appl. Environ. Microbiol.">
        <title>Contribution of a Sodium Ion Gradient to Energy Conservation during Fermentation in the Cyanobacterium Arthrospira (Spirulina) maxima CS-328.</title>
        <authorList>
            <person name="Carrieri D."/>
            <person name="Ananyev G."/>
            <person name="Lenz O."/>
            <person name="Bryant D.A."/>
            <person name="Dismukes G.C."/>
        </authorList>
    </citation>
    <scope>NUCLEOTIDE SEQUENCE [LARGE SCALE GENOMIC DNA]</scope>
    <source>
        <strain evidence="9 10">CS-328</strain>
    </source>
</reference>
<dbReference type="Gene3D" id="2.30.110.10">
    <property type="entry name" value="Electron Transport, Fmn-binding Protein, Chain A"/>
    <property type="match status" value="1"/>
</dbReference>
<dbReference type="PANTHER" id="PTHR32145:SF32">
    <property type="entry name" value="DIFLAVIN FLAVOPROTEIN A 4-RELATED"/>
    <property type="match status" value="1"/>
</dbReference>
<accession>B5W538</accession>
<dbReference type="GO" id="GO:0010181">
    <property type="term" value="F:FMN binding"/>
    <property type="evidence" value="ECO:0007669"/>
    <property type="project" value="InterPro"/>
</dbReference>
<name>B5W538_LIMMA</name>
<keyword evidence="4" id="KW-0813">Transport</keyword>
<dbReference type="GO" id="GO:0016646">
    <property type="term" value="F:oxidoreductase activity, acting on the CH-NH group of donors, NAD or NADP as acceptor"/>
    <property type="evidence" value="ECO:0007669"/>
    <property type="project" value="UniProtKB-ARBA"/>
</dbReference>
<dbReference type="AlphaFoldDB" id="B5W538"/>
<dbReference type="PROSITE" id="PS00201">
    <property type="entry name" value="FLAVODOXIN"/>
    <property type="match status" value="1"/>
</dbReference>
<dbReference type="SUPFAM" id="SSF50475">
    <property type="entry name" value="FMN-binding split barrel"/>
    <property type="match status" value="1"/>
</dbReference>
<dbReference type="Pfam" id="PF01613">
    <property type="entry name" value="Flavin_Reduct"/>
    <property type="match status" value="1"/>
</dbReference>
<dbReference type="InterPro" id="IPR045761">
    <property type="entry name" value="ODP_dom"/>
</dbReference>
<evidence type="ECO:0000256" key="4">
    <source>
        <dbReference type="ARBA" id="ARBA00022448"/>
    </source>
</evidence>
<dbReference type="SUPFAM" id="SSF52218">
    <property type="entry name" value="Flavoproteins"/>
    <property type="match status" value="1"/>
</dbReference>
<dbReference type="Pfam" id="PF19583">
    <property type="entry name" value="ODP"/>
    <property type="match status" value="1"/>
</dbReference>
<dbReference type="InterPro" id="IPR002563">
    <property type="entry name" value="Flavin_Rdtase-like_dom"/>
</dbReference>
<dbReference type="SMART" id="SM00903">
    <property type="entry name" value="Flavin_Reduct"/>
    <property type="match status" value="1"/>
</dbReference>
<comment type="cofactor">
    <cofactor evidence="1">
        <name>Fe cation</name>
        <dbReference type="ChEBI" id="CHEBI:24875"/>
    </cofactor>
</comment>
<dbReference type="SUPFAM" id="SSF56281">
    <property type="entry name" value="Metallo-hydrolase/oxidoreductase"/>
    <property type="match status" value="1"/>
</dbReference>
<evidence type="ECO:0000313" key="10">
    <source>
        <dbReference type="Proteomes" id="UP000004061"/>
    </source>
</evidence>
<comment type="similarity">
    <text evidence="3">In the N-terminal section; belongs to the zinc metallo-hydrolase group 3 family.</text>
</comment>
<dbReference type="Gene3D" id="3.60.15.10">
    <property type="entry name" value="Ribonuclease Z/Hydroxyacylglutathione hydrolase-like"/>
    <property type="match status" value="1"/>
</dbReference>
<evidence type="ECO:0000259" key="8">
    <source>
        <dbReference type="PROSITE" id="PS50902"/>
    </source>
</evidence>
<dbReference type="PROSITE" id="PS50902">
    <property type="entry name" value="FLAVODOXIN_LIKE"/>
    <property type="match status" value="1"/>
</dbReference>
<dbReference type="SMART" id="SM00849">
    <property type="entry name" value="Lactamase_B"/>
    <property type="match status" value="1"/>
</dbReference>
<comment type="function">
    <text evidence="7">Mediates electron transfer from NADH to oxygen, reducing it to water. This modular protein has 3 redox cofactors, in other organisms the same activity requires 2 or 3 proteins.</text>
</comment>
<organism evidence="9 10">
    <name type="scientific">Limnospira maxima CS-328</name>
    <dbReference type="NCBI Taxonomy" id="513049"/>
    <lineage>
        <taxon>Bacteria</taxon>
        <taxon>Bacillati</taxon>
        <taxon>Cyanobacteriota</taxon>
        <taxon>Cyanophyceae</taxon>
        <taxon>Oscillatoriophycideae</taxon>
        <taxon>Oscillatoriales</taxon>
        <taxon>Sirenicapillariaceae</taxon>
        <taxon>Limnospira</taxon>
    </lineage>
</organism>
<dbReference type="InterPro" id="IPR036866">
    <property type="entry name" value="RibonucZ/Hydroxyglut_hydro"/>
</dbReference>
<comment type="similarity">
    <text evidence="2">In the C-terminal section; belongs to the flavodoxin reductase family.</text>
</comment>
<evidence type="ECO:0000256" key="7">
    <source>
        <dbReference type="ARBA" id="ARBA00025633"/>
    </source>
</evidence>
<dbReference type="InterPro" id="IPR051285">
    <property type="entry name" value="NADH_oxidoreductase_modular"/>
</dbReference>
<dbReference type="PANTHER" id="PTHR32145">
    <property type="entry name" value="DIFLAVIN FLAVOPROTEIN A 2-RELATED"/>
    <property type="match status" value="1"/>
</dbReference>
<dbReference type="Proteomes" id="UP000004061">
    <property type="component" value="Unassembled WGS sequence"/>
</dbReference>
<dbReference type="GO" id="GO:0009055">
    <property type="term" value="F:electron transfer activity"/>
    <property type="evidence" value="ECO:0007669"/>
    <property type="project" value="InterPro"/>
</dbReference>
<dbReference type="InterPro" id="IPR001226">
    <property type="entry name" value="Flavodoxin_CS"/>
</dbReference>
<proteinExistence type="inferred from homology"/>
<keyword evidence="5" id="KW-0249">Electron transport</keyword>
<dbReference type="InterPro" id="IPR008254">
    <property type="entry name" value="Flavodoxin/NO_synth"/>
</dbReference>